<dbReference type="Proteomes" id="UP000027222">
    <property type="component" value="Unassembled WGS sequence"/>
</dbReference>
<keyword evidence="2" id="KW-1185">Reference proteome</keyword>
<organism evidence="1 2">
    <name type="scientific">Galerina marginata (strain CBS 339.88)</name>
    <dbReference type="NCBI Taxonomy" id="685588"/>
    <lineage>
        <taxon>Eukaryota</taxon>
        <taxon>Fungi</taxon>
        <taxon>Dikarya</taxon>
        <taxon>Basidiomycota</taxon>
        <taxon>Agaricomycotina</taxon>
        <taxon>Agaricomycetes</taxon>
        <taxon>Agaricomycetidae</taxon>
        <taxon>Agaricales</taxon>
        <taxon>Agaricineae</taxon>
        <taxon>Strophariaceae</taxon>
        <taxon>Galerina</taxon>
    </lineage>
</organism>
<dbReference type="EMBL" id="KL142396">
    <property type="protein sequence ID" value="KDR70583.1"/>
    <property type="molecule type" value="Genomic_DNA"/>
</dbReference>
<evidence type="ECO:0000313" key="2">
    <source>
        <dbReference type="Proteomes" id="UP000027222"/>
    </source>
</evidence>
<dbReference type="OrthoDB" id="3117669at2759"/>
<evidence type="ECO:0000313" key="1">
    <source>
        <dbReference type="EMBL" id="KDR70583.1"/>
    </source>
</evidence>
<sequence length="267" mass="30867">MRVSVEILMLIVKIYRSEHPDDYSLRLVHSIMLSLVKPSFLFCILTTQDLDNIHHALLEYNGIITKRFGVTFGNIKFIEVGIPKAKEDCHKLKTIFQLLDIQQLNIVCTCDFQSDRRFLLILSEWAPVLQTLRILRIKFIWGIKQFRKSGLKNPWIGPGWSHCVRCFPSVEVIKIDTPLVLVATNNKAEHDWVKSWSTPLPNLDRVYLNHSYDERAKVSDPFVIGIKRIYMKAIGGSWTRDDWAVRGYSLPQANTLAQIDEDPFDAL</sequence>
<accession>A0A067SUY9</accession>
<gene>
    <name evidence="1" type="ORF">GALMADRAFT_144487</name>
</gene>
<dbReference type="HOGENOM" id="CLU_1042239_0_0_1"/>
<dbReference type="AlphaFoldDB" id="A0A067SUY9"/>
<proteinExistence type="predicted"/>
<name>A0A067SUY9_GALM3</name>
<protein>
    <submittedName>
        <fullName evidence="1">Uncharacterized protein</fullName>
    </submittedName>
</protein>
<reference evidence="2" key="1">
    <citation type="journal article" date="2014" name="Proc. Natl. Acad. Sci. U.S.A.">
        <title>Extensive sampling of basidiomycete genomes demonstrates inadequacy of the white-rot/brown-rot paradigm for wood decay fungi.</title>
        <authorList>
            <person name="Riley R."/>
            <person name="Salamov A.A."/>
            <person name="Brown D.W."/>
            <person name="Nagy L.G."/>
            <person name="Floudas D."/>
            <person name="Held B.W."/>
            <person name="Levasseur A."/>
            <person name="Lombard V."/>
            <person name="Morin E."/>
            <person name="Otillar R."/>
            <person name="Lindquist E.A."/>
            <person name="Sun H."/>
            <person name="LaButti K.M."/>
            <person name="Schmutz J."/>
            <person name="Jabbour D."/>
            <person name="Luo H."/>
            <person name="Baker S.E."/>
            <person name="Pisabarro A.G."/>
            <person name="Walton J.D."/>
            <person name="Blanchette R.A."/>
            <person name="Henrissat B."/>
            <person name="Martin F."/>
            <person name="Cullen D."/>
            <person name="Hibbett D.S."/>
            <person name="Grigoriev I.V."/>
        </authorList>
    </citation>
    <scope>NUCLEOTIDE SEQUENCE [LARGE SCALE GENOMIC DNA]</scope>
    <source>
        <strain evidence="2">CBS 339.88</strain>
    </source>
</reference>